<dbReference type="PANTHER" id="PTHR43355">
    <property type="entry name" value="FLAVIN REDUCTASE (NADPH)"/>
    <property type="match status" value="1"/>
</dbReference>
<dbReference type="InterPro" id="IPR016040">
    <property type="entry name" value="NAD(P)-bd_dom"/>
</dbReference>
<accession>A0ABS5VQF4</accession>
<protein>
    <submittedName>
        <fullName evidence="2">NAD(P)-dependent oxidoreductase</fullName>
    </submittedName>
</protein>
<dbReference type="Gene3D" id="3.40.50.720">
    <property type="entry name" value="NAD(P)-binding Rossmann-like Domain"/>
    <property type="match status" value="1"/>
</dbReference>
<dbReference type="Pfam" id="PF13460">
    <property type="entry name" value="NAD_binding_10"/>
    <property type="match status" value="1"/>
</dbReference>
<sequence>MKVAIIGASGFVGTALLKEAVSRGYDITAIVRHPEKITVKDSKLTVKKGDAMDAQNIAELVKGHDAVISTYNAGWDNPNIYNDFLAGAQAIQEGTKAAGVKRFLFVGGGGSLEVAPGVQLVDTPKFPAEYKAGALAARDYLNILKKEKDLDWTFLSPAILMHQGIKDGRTGKYRLGTDQPVFDEKGESRISAEDLCVALLDELEKGQFIKKRFTVAY</sequence>
<dbReference type="InterPro" id="IPR036291">
    <property type="entry name" value="NAD(P)-bd_dom_sf"/>
</dbReference>
<gene>
    <name evidence="2" type="ORF">KK060_08095</name>
</gene>
<dbReference type="RefSeq" id="WP_254153204.1">
    <property type="nucleotide sequence ID" value="NZ_JAHESD010000013.1"/>
</dbReference>
<dbReference type="SUPFAM" id="SSF51735">
    <property type="entry name" value="NAD(P)-binding Rossmann-fold domains"/>
    <property type="match status" value="1"/>
</dbReference>
<dbReference type="EMBL" id="JAHESD010000013">
    <property type="protein sequence ID" value="MBT1703238.1"/>
    <property type="molecule type" value="Genomic_DNA"/>
</dbReference>
<name>A0ABS5VQF4_9BACT</name>
<dbReference type="Proteomes" id="UP000772618">
    <property type="component" value="Unassembled WGS sequence"/>
</dbReference>
<organism evidence="2 3">
    <name type="scientific">Chryseosolibacter indicus</name>
    <dbReference type="NCBI Taxonomy" id="2782351"/>
    <lineage>
        <taxon>Bacteria</taxon>
        <taxon>Pseudomonadati</taxon>
        <taxon>Bacteroidota</taxon>
        <taxon>Cytophagia</taxon>
        <taxon>Cytophagales</taxon>
        <taxon>Chryseotaleaceae</taxon>
        <taxon>Chryseosolibacter</taxon>
    </lineage>
</organism>
<reference evidence="2 3" key="1">
    <citation type="submission" date="2021-05" db="EMBL/GenBank/DDBJ databases">
        <title>A Polyphasic approach of four new species of the genus Ohtaekwangia: Ohtaekwangia histidinii sp. nov., Ohtaekwangia cretensis sp. nov., Ohtaekwangia indiensis sp. nov., Ohtaekwangia reichenbachii sp. nov. from diverse environment.</title>
        <authorList>
            <person name="Octaviana S."/>
        </authorList>
    </citation>
    <scope>NUCLEOTIDE SEQUENCE [LARGE SCALE GENOMIC DNA]</scope>
    <source>
        <strain evidence="2 3">PWU20</strain>
    </source>
</reference>
<proteinExistence type="predicted"/>
<evidence type="ECO:0000259" key="1">
    <source>
        <dbReference type="Pfam" id="PF13460"/>
    </source>
</evidence>
<evidence type="ECO:0000313" key="3">
    <source>
        <dbReference type="Proteomes" id="UP000772618"/>
    </source>
</evidence>
<keyword evidence="3" id="KW-1185">Reference proteome</keyword>
<comment type="caution">
    <text evidence="2">The sequence shown here is derived from an EMBL/GenBank/DDBJ whole genome shotgun (WGS) entry which is preliminary data.</text>
</comment>
<dbReference type="InterPro" id="IPR051606">
    <property type="entry name" value="Polyketide_Oxido-like"/>
</dbReference>
<dbReference type="PANTHER" id="PTHR43355:SF2">
    <property type="entry name" value="FLAVIN REDUCTASE (NADPH)"/>
    <property type="match status" value="1"/>
</dbReference>
<dbReference type="CDD" id="cd05244">
    <property type="entry name" value="BVR-B_like_SDR_a"/>
    <property type="match status" value="1"/>
</dbReference>
<evidence type="ECO:0000313" key="2">
    <source>
        <dbReference type="EMBL" id="MBT1703238.1"/>
    </source>
</evidence>
<feature type="domain" description="NAD(P)-binding" evidence="1">
    <location>
        <begin position="7"/>
        <end position="202"/>
    </location>
</feature>